<evidence type="ECO:0000256" key="1">
    <source>
        <dbReference type="SAM" id="MobiDB-lite"/>
    </source>
</evidence>
<dbReference type="AlphaFoldDB" id="A0A4Y2WZU8"/>
<keyword evidence="3" id="KW-1185">Reference proteome</keyword>
<comment type="caution">
    <text evidence="2">The sequence shown here is derived from an EMBL/GenBank/DDBJ whole genome shotgun (WGS) entry which is preliminary data.</text>
</comment>
<proteinExistence type="predicted"/>
<sequence>MFGYCWRWLGKRLARSFHREGLSASTSKERGFEVHKIDGVVFEPFKFAGSLAVPSTIRNSCSAQEKSVVFLIIYINSNPISHSNTPSVMTRPISNKDDKNGNPTVVKEETDFIF</sequence>
<evidence type="ECO:0000313" key="3">
    <source>
        <dbReference type="Proteomes" id="UP000499080"/>
    </source>
</evidence>
<reference evidence="2 3" key="1">
    <citation type="journal article" date="2019" name="Sci. Rep.">
        <title>Orb-weaving spider Araneus ventricosus genome elucidates the spidroin gene catalogue.</title>
        <authorList>
            <person name="Kono N."/>
            <person name="Nakamura H."/>
            <person name="Ohtoshi R."/>
            <person name="Moran D.A.P."/>
            <person name="Shinohara A."/>
            <person name="Yoshida Y."/>
            <person name="Fujiwara M."/>
            <person name="Mori M."/>
            <person name="Tomita M."/>
            <person name="Arakawa K."/>
        </authorList>
    </citation>
    <scope>NUCLEOTIDE SEQUENCE [LARGE SCALE GENOMIC DNA]</scope>
</reference>
<feature type="compositionally biased region" description="Basic and acidic residues" evidence="1">
    <location>
        <begin position="94"/>
        <end position="104"/>
    </location>
</feature>
<name>A0A4Y2WZU8_ARAVE</name>
<gene>
    <name evidence="2" type="ORF">AVEN_251446_1</name>
</gene>
<protein>
    <submittedName>
        <fullName evidence="2">Uncharacterized protein</fullName>
    </submittedName>
</protein>
<organism evidence="2 3">
    <name type="scientific">Araneus ventricosus</name>
    <name type="common">Orbweaver spider</name>
    <name type="synonym">Epeira ventricosa</name>
    <dbReference type="NCBI Taxonomy" id="182803"/>
    <lineage>
        <taxon>Eukaryota</taxon>
        <taxon>Metazoa</taxon>
        <taxon>Ecdysozoa</taxon>
        <taxon>Arthropoda</taxon>
        <taxon>Chelicerata</taxon>
        <taxon>Arachnida</taxon>
        <taxon>Araneae</taxon>
        <taxon>Araneomorphae</taxon>
        <taxon>Entelegynae</taxon>
        <taxon>Araneoidea</taxon>
        <taxon>Araneidae</taxon>
        <taxon>Araneus</taxon>
    </lineage>
</organism>
<accession>A0A4Y2WZU8</accession>
<dbReference type="EMBL" id="BGPR01068043">
    <property type="protein sequence ID" value="GBO42080.1"/>
    <property type="molecule type" value="Genomic_DNA"/>
</dbReference>
<evidence type="ECO:0000313" key="2">
    <source>
        <dbReference type="EMBL" id="GBO42080.1"/>
    </source>
</evidence>
<dbReference type="Proteomes" id="UP000499080">
    <property type="component" value="Unassembled WGS sequence"/>
</dbReference>
<feature type="region of interest" description="Disordered" evidence="1">
    <location>
        <begin position="85"/>
        <end position="104"/>
    </location>
</feature>